<dbReference type="RefSeq" id="WP_283223852.1">
    <property type="nucleotide sequence ID" value="NZ_JASGBH010000003.1"/>
</dbReference>
<organism evidence="2 3">
    <name type="scientific">Limnohabitans lacus</name>
    <dbReference type="NCBI Taxonomy" id="3045173"/>
    <lineage>
        <taxon>Bacteria</taxon>
        <taxon>Pseudomonadati</taxon>
        <taxon>Pseudomonadota</taxon>
        <taxon>Betaproteobacteria</taxon>
        <taxon>Burkholderiales</taxon>
        <taxon>Comamonadaceae</taxon>
        <taxon>Limnohabitans</taxon>
    </lineage>
</organism>
<dbReference type="InterPro" id="IPR019600">
    <property type="entry name" value="Hemin_uptake_protein_HemP"/>
</dbReference>
<accession>A0ABT6X650</accession>
<evidence type="ECO:0000313" key="3">
    <source>
        <dbReference type="Proteomes" id="UP001431902"/>
    </source>
</evidence>
<comment type="caution">
    <text evidence="2">The sequence shown here is derived from an EMBL/GenBank/DDBJ whole genome shotgun (WGS) entry which is preliminary data.</text>
</comment>
<dbReference type="EMBL" id="JASGBH010000003">
    <property type="protein sequence ID" value="MDI9233463.1"/>
    <property type="molecule type" value="Genomic_DNA"/>
</dbReference>
<dbReference type="Proteomes" id="UP001431902">
    <property type="component" value="Unassembled WGS sequence"/>
</dbReference>
<protein>
    <submittedName>
        <fullName evidence="2">Hemin uptake protein HemP</fullName>
    </submittedName>
</protein>
<feature type="region of interest" description="Disordered" evidence="1">
    <location>
        <begin position="1"/>
        <end position="22"/>
    </location>
</feature>
<gene>
    <name evidence="2" type="ORF">QLQ16_06410</name>
</gene>
<keyword evidence="3" id="KW-1185">Reference proteome</keyword>
<dbReference type="Pfam" id="PF10636">
    <property type="entry name" value="hemP"/>
    <property type="match status" value="1"/>
</dbReference>
<name>A0ABT6X650_9BURK</name>
<proteinExistence type="predicted"/>
<dbReference type="Gene3D" id="2.10.70.10">
    <property type="entry name" value="Complement Module, domain 1"/>
    <property type="match status" value="1"/>
</dbReference>
<evidence type="ECO:0000313" key="2">
    <source>
        <dbReference type="EMBL" id="MDI9233463.1"/>
    </source>
</evidence>
<reference evidence="2" key="1">
    <citation type="submission" date="2023-05" db="EMBL/GenBank/DDBJ databases">
        <title>Limnohabitans sp. strain HM2-2 Genome sequencing and assembly.</title>
        <authorList>
            <person name="Jung Y."/>
        </authorList>
    </citation>
    <scope>NUCLEOTIDE SEQUENCE</scope>
    <source>
        <strain evidence="2">HM2-2</strain>
    </source>
</reference>
<sequence>MKQPANSPQPHLAAPKISGSRPDVPVYNSQNLFAAGSVIYIDHQGERYRLQLTRQGKLILTK</sequence>
<evidence type="ECO:0000256" key="1">
    <source>
        <dbReference type="SAM" id="MobiDB-lite"/>
    </source>
</evidence>